<dbReference type="Proteomes" id="UP000317209">
    <property type="component" value="Unassembled WGS sequence"/>
</dbReference>
<feature type="transmembrane region" description="Helical" evidence="1">
    <location>
        <begin position="344"/>
        <end position="363"/>
    </location>
</feature>
<feature type="transmembrane region" description="Helical" evidence="1">
    <location>
        <begin position="484"/>
        <end position="502"/>
    </location>
</feature>
<dbReference type="GO" id="GO:0015558">
    <property type="term" value="F:secondary active p-aminobenzoyl-glutamate transmembrane transporter activity"/>
    <property type="evidence" value="ECO:0007669"/>
    <property type="project" value="InterPro"/>
</dbReference>
<sequence>MPAEKELSTPSADSKGFLNWIEKVGNKVPDPTIMFVYLIGLIAVLSAILSWVGVSVTDEVVTPVPRDEFSQINEHLGGTWSIYDSVTGEPAEVPDYIVEERTFDVRNLLSVDGVRFFFTSFVDNFAGFGVVAVVLIAMAGVGVAEHAGLMGALIRRVVKVAPRRWLAFILIFVGVLSSVATDAGYLILVPLAAAAFLTVGRNPLAGLAAAFAGVGAAFGANLLITPSDSMLTEITNEVLTSAGMEPIEVTQNFYFGIVSSILLAVVALLVTVFITEKRLGAYDRSGLTIADETENIDHDAEARGLRFSFWALLGYVALIALLTAPPGAPLRDPETGAIIGTTPFMASLVFIISLAFLVCGLAYGAGARTLRGGSAAVGAIAKTFASLGGLLVMFLMIAQFIALFNWTNLPTVAAVSAAELLQQANVPAIVLLLAFIVVIVILDFILPGLVPKWVIFAPVFIPIFASLDVAPQTLLAAYRVGDSPVNVLTPLMVYLPFMVTVAQRYKKDAGIGTIIALMIPYAMWMLISWVALYVVWFLLGIPWGPGSPVDMVG</sequence>
<dbReference type="Pfam" id="PF03806">
    <property type="entry name" value="ABG_transport"/>
    <property type="match status" value="1"/>
</dbReference>
<reference evidence="2 3" key="1">
    <citation type="submission" date="2019-06" db="EMBL/GenBank/DDBJ databases">
        <title>Sequencing the genomes of 1000 actinobacteria strains.</title>
        <authorList>
            <person name="Klenk H.-P."/>
        </authorList>
    </citation>
    <scope>NUCLEOTIDE SEQUENCE [LARGE SCALE GENOMIC DNA]</scope>
    <source>
        <strain evidence="2 3">DSM 20169</strain>
    </source>
</reference>
<dbReference type="PANTHER" id="PTHR30282">
    <property type="entry name" value="P-AMINOBENZOYL GLUTAMATE TRANSPORTER"/>
    <property type="match status" value="1"/>
</dbReference>
<gene>
    <name evidence="2" type="ORF">FB560_4119</name>
</gene>
<keyword evidence="1" id="KW-0812">Transmembrane</keyword>
<feature type="transmembrane region" description="Helical" evidence="1">
    <location>
        <begin position="164"/>
        <end position="197"/>
    </location>
</feature>
<dbReference type="EMBL" id="VFOX01000002">
    <property type="protein sequence ID" value="TQL82623.1"/>
    <property type="molecule type" value="Genomic_DNA"/>
</dbReference>
<feature type="transmembrane region" description="Helical" evidence="1">
    <location>
        <begin position="307"/>
        <end position="324"/>
    </location>
</feature>
<feature type="transmembrane region" description="Helical" evidence="1">
    <location>
        <begin position="204"/>
        <end position="224"/>
    </location>
</feature>
<dbReference type="AlphaFoldDB" id="A0A543BD05"/>
<accession>A0A543BD05</accession>
<organism evidence="2 3">
    <name type="scientific">Microbacterium saperdae</name>
    <dbReference type="NCBI Taxonomy" id="69368"/>
    <lineage>
        <taxon>Bacteria</taxon>
        <taxon>Bacillati</taxon>
        <taxon>Actinomycetota</taxon>
        <taxon>Actinomycetes</taxon>
        <taxon>Micrococcales</taxon>
        <taxon>Microbacteriaceae</taxon>
        <taxon>Microbacterium</taxon>
    </lineage>
</organism>
<evidence type="ECO:0000313" key="3">
    <source>
        <dbReference type="Proteomes" id="UP000317209"/>
    </source>
</evidence>
<feature type="transmembrane region" description="Helical" evidence="1">
    <location>
        <begin position="453"/>
        <end position="478"/>
    </location>
</feature>
<comment type="caution">
    <text evidence="2">The sequence shown here is derived from an EMBL/GenBank/DDBJ whole genome shotgun (WGS) entry which is preliminary data.</text>
</comment>
<feature type="transmembrane region" description="Helical" evidence="1">
    <location>
        <begin position="253"/>
        <end position="274"/>
    </location>
</feature>
<feature type="transmembrane region" description="Helical" evidence="1">
    <location>
        <begin position="384"/>
        <end position="406"/>
    </location>
</feature>
<evidence type="ECO:0000313" key="2">
    <source>
        <dbReference type="EMBL" id="TQL82623.1"/>
    </source>
</evidence>
<keyword evidence="1" id="KW-1133">Transmembrane helix</keyword>
<feature type="transmembrane region" description="Helical" evidence="1">
    <location>
        <begin position="514"/>
        <end position="539"/>
    </location>
</feature>
<dbReference type="OrthoDB" id="3314392at2"/>
<keyword evidence="3" id="KW-1185">Reference proteome</keyword>
<keyword evidence="1" id="KW-0472">Membrane</keyword>
<evidence type="ECO:0000256" key="1">
    <source>
        <dbReference type="SAM" id="Phobius"/>
    </source>
</evidence>
<feature type="transmembrane region" description="Helical" evidence="1">
    <location>
        <begin position="125"/>
        <end position="144"/>
    </location>
</feature>
<dbReference type="PANTHER" id="PTHR30282:SF0">
    <property type="entry name" value="P-AMINOBENZOYL-GLUTAMATE TRANSPORT PROTEIN"/>
    <property type="match status" value="1"/>
</dbReference>
<protein>
    <submittedName>
        <fullName evidence="2">Aminobenzoyl-glutamate transport protein</fullName>
    </submittedName>
</protein>
<feature type="transmembrane region" description="Helical" evidence="1">
    <location>
        <begin position="426"/>
        <end position="446"/>
    </location>
</feature>
<proteinExistence type="predicted"/>
<dbReference type="RefSeq" id="WP_141874527.1">
    <property type="nucleotide sequence ID" value="NZ_VFOX01000002.1"/>
</dbReference>
<dbReference type="InterPro" id="IPR004697">
    <property type="entry name" value="AbgT"/>
</dbReference>
<feature type="transmembrane region" description="Helical" evidence="1">
    <location>
        <begin position="34"/>
        <end position="56"/>
    </location>
</feature>
<dbReference type="GO" id="GO:1902604">
    <property type="term" value="P:p-aminobenzoyl-glutamate transmembrane transport"/>
    <property type="evidence" value="ECO:0007669"/>
    <property type="project" value="InterPro"/>
</dbReference>
<name>A0A543BD05_9MICO</name>